<comment type="subcellular location">
    <subcellularLocation>
        <location evidence="1 4">Bacterial flagellum basal body</location>
    </subcellularLocation>
</comment>
<evidence type="ECO:0000313" key="8">
    <source>
        <dbReference type="EMBL" id="AQS88029.1"/>
    </source>
</evidence>
<dbReference type="InterPro" id="IPR053967">
    <property type="entry name" value="LlgE_F_G-like_D1"/>
</dbReference>
<keyword evidence="9" id="KW-1185">Reference proteome</keyword>
<dbReference type="KEGG" id="nch:A0U93_08830"/>
<accession>A0A1U9KQL6</accession>
<dbReference type="Pfam" id="PF22692">
    <property type="entry name" value="LlgE_F_G_D1"/>
    <property type="match status" value="1"/>
</dbReference>
<protein>
    <recommendedName>
        <fullName evidence="4">Flagellar hook protein FlgE</fullName>
    </recommendedName>
</protein>
<evidence type="ECO:0000313" key="9">
    <source>
        <dbReference type="Proteomes" id="UP000188604"/>
    </source>
</evidence>
<keyword evidence="8" id="KW-0969">Cilium</keyword>
<feature type="domain" description="Flagellar basal-body/hook protein C-terminal" evidence="6">
    <location>
        <begin position="375"/>
        <end position="417"/>
    </location>
</feature>
<dbReference type="InterPro" id="IPR037925">
    <property type="entry name" value="FlgE/F/G-like"/>
</dbReference>
<dbReference type="InterPro" id="IPR010930">
    <property type="entry name" value="Flg_bb/hook_C_dom"/>
</dbReference>
<evidence type="ECO:0000256" key="1">
    <source>
        <dbReference type="ARBA" id="ARBA00004117"/>
    </source>
</evidence>
<dbReference type="Pfam" id="PF00460">
    <property type="entry name" value="Flg_bb_rod"/>
    <property type="match status" value="1"/>
</dbReference>
<keyword evidence="8" id="KW-0966">Cell projection</keyword>
<feature type="domain" description="Flagellar basal body rod protein N-terminal" evidence="5">
    <location>
        <begin position="9"/>
        <end position="37"/>
    </location>
</feature>
<evidence type="ECO:0000259" key="6">
    <source>
        <dbReference type="Pfam" id="PF06429"/>
    </source>
</evidence>
<dbReference type="PANTHER" id="PTHR30435:SF1">
    <property type="entry name" value="FLAGELLAR HOOK PROTEIN FLGE"/>
    <property type="match status" value="1"/>
</dbReference>
<dbReference type="Proteomes" id="UP000188604">
    <property type="component" value="Chromosome"/>
</dbReference>
<name>A0A1U9KQL6_9PROT</name>
<dbReference type="NCBIfam" id="TIGR03506">
    <property type="entry name" value="FlgEFG_subfam"/>
    <property type="match status" value="1"/>
</dbReference>
<dbReference type="GO" id="GO:0005829">
    <property type="term" value="C:cytosol"/>
    <property type="evidence" value="ECO:0007669"/>
    <property type="project" value="TreeGrafter"/>
</dbReference>
<dbReference type="GO" id="GO:0009425">
    <property type="term" value="C:bacterial-type flagellum basal body"/>
    <property type="evidence" value="ECO:0007669"/>
    <property type="project" value="UniProtKB-SubCell"/>
</dbReference>
<comment type="function">
    <text evidence="4">A flexible structure which links the flagellar filament to the drive apparatus in the basal body.</text>
</comment>
<dbReference type="EMBL" id="CP014691">
    <property type="protein sequence ID" value="AQS88029.1"/>
    <property type="molecule type" value="Genomic_DNA"/>
</dbReference>
<gene>
    <name evidence="8" type="ORF">A0U93_08830</name>
</gene>
<dbReference type="GO" id="GO:0009424">
    <property type="term" value="C:bacterial-type flagellum hook"/>
    <property type="evidence" value="ECO:0007669"/>
    <property type="project" value="TreeGrafter"/>
</dbReference>
<dbReference type="InterPro" id="IPR001444">
    <property type="entry name" value="Flag_bb_rod_N"/>
</dbReference>
<evidence type="ECO:0000256" key="4">
    <source>
        <dbReference type="RuleBase" id="RU362116"/>
    </source>
</evidence>
<keyword evidence="8" id="KW-0282">Flagellum</keyword>
<evidence type="ECO:0000256" key="2">
    <source>
        <dbReference type="ARBA" id="ARBA00009677"/>
    </source>
</evidence>
<dbReference type="InterPro" id="IPR020013">
    <property type="entry name" value="Flagellar_FlgE/F/G"/>
</dbReference>
<evidence type="ECO:0000259" key="5">
    <source>
        <dbReference type="Pfam" id="PF00460"/>
    </source>
</evidence>
<dbReference type="NCBIfam" id="NF004242">
    <property type="entry name" value="PRK05682.2-1"/>
    <property type="match status" value="1"/>
</dbReference>
<dbReference type="AlphaFoldDB" id="A0A1U9KQL6"/>
<dbReference type="Pfam" id="PF06429">
    <property type="entry name" value="Flg_bbr_C"/>
    <property type="match status" value="1"/>
</dbReference>
<reference evidence="8 9" key="1">
    <citation type="submission" date="2016-03" db="EMBL/GenBank/DDBJ databases">
        <title>Acetic acid bacteria sequencing.</title>
        <authorList>
            <person name="Brandt J."/>
            <person name="Jakob F."/>
            <person name="Vogel R.F."/>
        </authorList>
    </citation>
    <scope>NUCLEOTIDE SEQUENCE [LARGE SCALE GENOMIC DNA]</scope>
    <source>
        <strain evidence="8 9">NBRC 101099</strain>
    </source>
</reference>
<dbReference type="RefSeq" id="WP_077807045.1">
    <property type="nucleotide sequence ID" value="NZ_BJXS01000007.1"/>
</dbReference>
<feature type="domain" description="Flagellar hook protein FlgE/F/G-like D1" evidence="7">
    <location>
        <begin position="87"/>
        <end position="160"/>
    </location>
</feature>
<keyword evidence="3 4" id="KW-0975">Bacterial flagellum</keyword>
<dbReference type="STRING" id="320497.A0U93_08830"/>
<evidence type="ECO:0000256" key="3">
    <source>
        <dbReference type="ARBA" id="ARBA00023143"/>
    </source>
</evidence>
<dbReference type="PANTHER" id="PTHR30435">
    <property type="entry name" value="FLAGELLAR PROTEIN"/>
    <property type="match status" value="1"/>
</dbReference>
<dbReference type="SUPFAM" id="SSF117143">
    <property type="entry name" value="Flagellar hook protein flgE"/>
    <property type="match status" value="1"/>
</dbReference>
<organism evidence="8 9">
    <name type="scientific">Neoasaia chiangmaiensis</name>
    <dbReference type="NCBI Taxonomy" id="320497"/>
    <lineage>
        <taxon>Bacteria</taxon>
        <taxon>Pseudomonadati</taxon>
        <taxon>Pseudomonadota</taxon>
        <taxon>Alphaproteobacteria</taxon>
        <taxon>Acetobacterales</taxon>
        <taxon>Acetobacteraceae</taxon>
        <taxon>Neoasaia</taxon>
    </lineage>
</organism>
<comment type="similarity">
    <text evidence="2 4">Belongs to the flagella basal body rod proteins family.</text>
</comment>
<dbReference type="GO" id="GO:0071978">
    <property type="term" value="P:bacterial-type flagellum-dependent swarming motility"/>
    <property type="evidence" value="ECO:0007669"/>
    <property type="project" value="TreeGrafter"/>
</dbReference>
<proteinExistence type="inferred from homology"/>
<dbReference type="OrthoDB" id="8372879at2"/>
<evidence type="ECO:0000259" key="7">
    <source>
        <dbReference type="Pfam" id="PF22692"/>
    </source>
</evidence>
<sequence length="420" mass="42805">MSIFGSVTTAVSGLNAQSKAFSNLSNNIANSQTVGYKATSTSFQDYVTGEQDFSSAIGGNDTVQANTDQHNDMQGTVSASTNSLALAISGNGFFNVQEVSGNANSATPGFDTQQYYTRNGDFSQNAQGYLVNTSGAFLDGYQVDAQGQMSTRLAPIQIRDVAFRPTQSTTMTLSGAIGALGKTGQTNTSQATAYDGNGHAQPVTLNWTQNATDAQTGAQQWTVSNAANPADATTVRFDSSGKLLAVGDTTGSGETGSFSFKGSPQDMTVDLGTIGGDAGVTLAGVGGNVQNGLPMTTDSVTSGNYQGLAMRSDGSIMATFDNGQSQLVGKIPLATFANVNGLSPQDGQNYVATAASGAATQNAVGVGGAGALDTGSVEGSTTDLTNDLSQLIVAQQAYGANTKVVTTADQLMQTTIAMIQ</sequence>